<keyword evidence="4" id="KW-1185">Reference proteome</keyword>
<reference evidence="3" key="1">
    <citation type="submission" date="2022-03" db="EMBL/GenBank/DDBJ databases">
        <title>Draft genome sequence of Aduncisulcus paluster, a free-living microaerophilic Fornicata.</title>
        <authorList>
            <person name="Yuyama I."/>
            <person name="Kume K."/>
            <person name="Tamura T."/>
            <person name="Inagaki Y."/>
            <person name="Hashimoto T."/>
        </authorList>
    </citation>
    <scope>NUCLEOTIDE SEQUENCE</scope>
    <source>
        <strain evidence="3">NY0171</strain>
    </source>
</reference>
<organism evidence="3 4">
    <name type="scientific">Aduncisulcus paluster</name>
    <dbReference type="NCBI Taxonomy" id="2918883"/>
    <lineage>
        <taxon>Eukaryota</taxon>
        <taxon>Metamonada</taxon>
        <taxon>Carpediemonas-like organisms</taxon>
        <taxon>Aduncisulcus</taxon>
    </lineage>
</organism>
<dbReference type="PANTHER" id="PTHR46691:SF3">
    <property type="entry name" value="HIGH MOBILITY GROUP B PROTEIN 15"/>
    <property type="match status" value="1"/>
</dbReference>
<gene>
    <name evidence="3" type="ORF">ADUPG1_013858</name>
</gene>
<sequence>MDLTEIHTSPYKFFEYIKGLSLQKGLKPSKLSRMPIVFDSPLDLFKLYTTIRKFGGISKVTEKRMFRKVSREMGFPDSISNISHTLKKHYNNIILPIEEEFERIFMIIASDKSLPSTMPSVSSSIPPPLPPPIAPTAPIDHSLPSQYGHPSFDSLSYSLSTTVPTSSSAFHNSLYPDSKDIIYPHPEESHPLFHTSSALMHGSAATSSESHHKHHIQQQQEHFIFGPSQPTQLSHPISGSSSSSLSSSSGGTQTTTPPMISPSSTGSSTGSTGSTTSSTVSLWSNKSPEKDEEDEYVPDGEEREEHGDSADEFKAFKELAKRQHVAEKSRVEEDRRLGDTSNIIDLQKKASAQDGSDSSHPVFVQPQQAIPPKPPSEVPPYVAPSCNLCVDLLAVSEVAIRESSVPVLSCDKVLSAIGVGSLRMLVEYWRHYGISFDSRVLHTIATEKMTMSDIITSVTVFVTSGPIVANVVGPNVSHLALIIDPSFMSTPSCSSSSQKKKKKILCGEKKKQGILLKREEERERDVEEEHDESSITCNRRFHCPQLMDMEVCIRACITAFPNVQHVSLISNWGVCRASIPLLTFPRLLSVCAGIFYSLESSPEIPTSRFVDIFAQLCHKRGIVGRLEVGELGEQNITFGSVSTYDMEGLVERLGGDGIIVHGLELQSSSYKVEHTSDGILIKL</sequence>
<feature type="region of interest" description="Disordered" evidence="1">
    <location>
        <begin position="119"/>
        <end position="145"/>
    </location>
</feature>
<evidence type="ECO:0000313" key="4">
    <source>
        <dbReference type="Proteomes" id="UP001057375"/>
    </source>
</evidence>
<dbReference type="PROSITE" id="PS51011">
    <property type="entry name" value="ARID"/>
    <property type="match status" value="1"/>
</dbReference>
<proteinExistence type="predicted"/>
<feature type="compositionally biased region" description="Polar residues" evidence="1">
    <location>
        <begin position="228"/>
        <end position="237"/>
    </location>
</feature>
<name>A0ABQ5K4F9_9EUKA</name>
<dbReference type="PANTHER" id="PTHR46691">
    <property type="entry name" value="HIGH MOBILITY GROUP B PROTEIN 9"/>
    <property type="match status" value="1"/>
</dbReference>
<feature type="compositionally biased region" description="Pro residues" evidence="1">
    <location>
        <begin position="125"/>
        <end position="135"/>
    </location>
</feature>
<feature type="compositionally biased region" description="Acidic residues" evidence="1">
    <location>
        <begin position="290"/>
        <end position="302"/>
    </location>
</feature>
<evidence type="ECO:0000256" key="1">
    <source>
        <dbReference type="SAM" id="MobiDB-lite"/>
    </source>
</evidence>
<dbReference type="Proteomes" id="UP001057375">
    <property type="component" value="Unassembled WGS sequence"/>
</dbReference>
<dbReference type="CDD" id="cd16100">
    <property type="entry name" value="ARID"/>
    <property type="match status" value="1"/>
</dbReference>
<dbReference type="Pfam" id="PF01388">
    <property type="entry name" value="ARID"/>
    <property type="match status" value="1"/>
</dbReference>
<evidence type="ECO:0000259" key="2">
    <source>
        <dbReference type="PROSITE" id="PS51011"/>
    </source>
</evidence>
<feature type="compositionally biased region" description="Low complexity" evidence="1">
    <location>
        <begin position="238"/>
        <end position="281"/>
    </location>
</feature>
<feature type="region of interest" description="Disordered" evidence="1">
    <location>
        <begin position="200"/>
        <end position="219"/>
    </location>
</feature>
<dbReference type="SMART" id="SM01014">
    <property type="entry name" value="ARID"/>
    <property type="match status" value="1"/>
</dbReference>
<dbReference type="Gene3D" id="1.10.150.60">
    <property type="entry name" value="ARID DNA-binding domain"/>
    <property type="match status" value="1"/>
</dbReference>
<feature type="domain" description="ARID" evidence="2">
    <location>
        <begin position="7"/>
        <end position="102"/>
    </location>
</feature>
<accession>A0ABQ5K4F9</accession>
<dbReference type="SMART" id="SM00501">
    <property type="entry name" value="BRIGHT"/>
    <property type="match status" value="1"/>
</dbReference>
<protein>
    <recommendedName>
        <fullName evidence="2">ARID domain-containing protein</fullName>
    </recommendedName>
</protein>
<dbReference type="InterPro" id="IPR001606">
    <property type="entry name" value="ARID_dom"/>
</dbReference>
<evidence type="ECO:0000313" key="3">
    <source>
        <dbReference type="EMBL" id="GKT27476.1"/>
    </source>
</evidence>
<feature type="region of interest" description="Disordered" evidence="1">
    <location>
        <begin position="227"/>
        <end position="309"/>
    </location>
</feature>
<dbReference type="SUPFAM" id="SSF46774">
    <property type="entry name" value="ARID-like"/>
    <property type="match status" value="1"/>
</dbReference>
<dbReference type="InterPro" id="IPR036431">
    <property type="entry name" value="ARID_dom_sf"/>
</dbReference>
<comment type="caution">
    <text evidence="3">The sequence shown here is derived from an EMBL/GenBank/DDBJ whole genome shotgun (WGS) entry which is preliminary data.</text>
</comment>
<dbReference type="EMBL" id="BQXS01012746">
    <property type="protein sequence ID" value="GKT27476.1"/>
    <property type="molecule type" value="Genomic_DNA"/>
</dbReference>